<evidence type="ECO:0000313" key="1">
    <source>
        <dbReference type="EMBL" id="MER2490663.1"/>
    </source>
</evidence>
<dbReference type="EMBL" id="JBELOE010000064">
    <property type="protein sequence ID" value="MER2490663.1"/>
    <property type="molecule type" value="Genomic_DNA"/>
</dbReference>
<gene>
    <name evidence="1" type="ORF">ABS311_02030</name>
</gene>
<sequence length="164" mass="19035">MTTFLKQHKQYIQLIHIAKSQLRIDNDVHQMNCLHFSGQRTNSTTQMTRLELANYLEHLKNLGFKPTSKKRTGNKPAGFYSPKGRGTVHDKLRSVWFEMCDAGFIHSRSEEAIFNYTWNQLKADWPEKVAVPRTLNNIPTKCIHPVINRLKKWKARCVKEAANG</sequence>
<comment type="caution">
    <text evidence="1">The sequence shown here is derived from an EMBL/GenBank/DDBJ whole genome shotgun (WGS) entry which is preliminary data.</text>
</comment>
<protein>
    <submittedName>
        <fullName evidence="1">Phage protein GemA/Gp16 family protein</fullName>
    </submittedName>
</protein>
<dbReference type="InterPro" id="IPR009363">
    <property type="entry name" value="Phage_Mu_Gp16"/>
</dbReference>
<evidence type="ECO:0000313" key="2">
    <source>
        <dbReference type="Proteomes" id="UP001467690"/>
    </source>
</evidence>
<name>A0ABV1RCL2_9ALTE</name>
<organism evidence="1 2">
    <name type="scientific">Catenovulum sediminis</name>
    <dbReference type="NCBI Taxonomy" id="1740262"/>
    <lineage>
        <taxon>Bacteria</taxon>
        <taxon>Pseudomonadati</taxon>
        <taxon>Pseudomonadota</taxon>
        <taxon>Gammaproteobacteria</taxon>
        <taxon>Alteromonadales</taxon>
        <taxon>Alteromonadaceae</taxon>
        <taxon>Catenovulum</taxon>
    </lineage>
</organism>
<dbReference type="RefSeq" id="WP_350400402.1">
    <property type="nucleotide sequence ID" value="NZ_JBELOE010000064.1"/>
</dbReference>
<keyword evidence="2" id="KW-1185">Reference proteome</keyword>
<reference evidence="1 2" key="1">
    <citation type="submission" date="2024-06" db="EMBL/GenBank/DDBJ databases">
        <authorList>
            <person name="Chen R.Y."/>
        </authorList>
    </citation>
    <scope>NUCLEOTIDE SEQUENCE [LARGE SCALE GENOMIC DNA]</scope>
    <source>
        <strain evidence="1 2">D2</strain>
    </source>
</reference>
<dbReference type="Proteomes" id="UP001467690">
    <property type="component" value="Unassembled WGS sequence"/>
</dbReference>
<accession>A0ABV1RCL2</accession>
<proteinExistence type="predicted"/>
<dbReference type="Pfam" id="PF06252">
    <property type="entry name" value="GemA"/>
    <property type="match status" value="1"/>
</dbReference>